<dbReference type="InterPro" id="IPR000210">
    <property type="entry name" value="BTB/POZ_dom"/>
</dbReference>
<evidence type="ECO:0000313" key="3">
    <source>
        <dbReference type="EMBL" id="ADO18516.1"/>
    </source>
</evidence>
<evidence type="ECO:0000313" key="5">
    <source>
        <dbReference type="EMBL" id="AKI80881.1"/>
    </source>
</evidence>
<keyword evidence="6" id="KW-1185">Reference proteome</keyword>
<dbReference type="EMBL" id="KM982403">
    <property type="protein sequence ID" value="AKI80881.1"/>
    <property type="molecule type" value="Genomic_DNA"/>
</dbReference>
<dbReference type="Proteomes" id="UP000201519">
    <property type="component" value="Segment"/>
</dbReference>
<dbReference type="InterPro" id="IPR011333">
    <property type="entry name" value="SKP1/BTB/POZ_sf"/>
</dbReference>
<reference evidence="4 7" key="1">
    <citation type="journal article" date="2011" name="Proc. Natl. Acad. Sci. U.S.A.">
        <title>Mimivirus shows dramatic genome reduction after intraamoebal culture.</title>
        <authorList>
            <person name="Boyer M."/>
            <person name="Azza S."/>
            <person name="Barrassi L."/>
            <person name="Klose T."/>
            <person name="Campocasso A."/>
            <person name="Pagnier I."/>
            <person name="Fournous G."/>
            <person name="Borg A."/>
            <person name="Robert C."/>
            <person name="Zhang X."/>
            <person name="Desnues C."/>
            <person name="Henrissat B."/>
            <person name="Rossmann M.G."/>
            <person name="La Scola B."/>
            <person name="Raoult D."/>
        </authorList>
    </citation>
    <scope>NUCLEOTIDE SEQUENCE [LARGE SCALE GENOMIC DNA]</scope>
    <source>
        <strain evidence="4">M4</strain>
    </source>
</reference>
<dbReference type="Gene3D" id="3.30.710.10">
    <property type="entry name" value="Potassium Channel Kv1.1, Chain A"/>
    <property type="match status" value="1"/>
</dbReference>
<gene>
    <name evidence="3" type="primary">R224</name>
    <name evidence="4" type="ORF">MIMI_R224</name>
</gene>
<evidence type="ECO:0000313" key="7">
    <source>
        <dbReference type="Proteomes" id="UP000240552"/>
    </source>
</evidence>
<organismHost>
    <name type="scientific">Acanthamoeba polyphaga</name>
    <name type="common">Amoeba</name>
    <dbReference type="NCBI Taxonomy" id="5757"/>
</organismHost>
<proteinExistence type="inferred from homology"/>
<dbReference type="PROSITE" id="PS50097">
    <property type="entry name" value="BTB"/>
    <property type="match status" value="1"/>
</dbReference>
<protein>
    <submittedName>
        <fullName evidence="3">Putative BTB/POZ domain-containing protein</fullName>
    </submittedName>
    <submittedName>
        <fullName evidence="4">Uncharacterized protein R224</fullName>
    </submittedName>
</protein>
<evidence type="ECO:0000313" key="4">
    <source>
        <dbReference type="EMBL" id="AEJ34459.1"/>
    </source>
</evidence>
<dbReference type="RefSeq" id="YP_003986720.1">
    <property type="nucleotide sequence ID" value="NC_014649.1"/>
</dbReference>
<dbReference type="SUPFAM" id="SSF54695">
    <property type="entry name" value="POZ domain"/>
    <property type="match status" value="1"/>
</dbReference>
<comment type="similarity">
    <text evidence="1">Belongs to the mimivirus BTB/WD family.</text>
</comment>
<evidence type="ECO:0000313" key="8">
    <source>
        <dbReference type="Proteomes" id="UP000274448"/>
    </source>
</evidence>
<reference evidence="3 6" key="2">
    <citation type="journal article" date="2011" name="Virol. J.">
        <title>Breaking the 1000-gene barrier for Mimivirus using ultra-deep genome and transcriptome sequencing.</title>
        <authorList>
            <person name="Legendre M."/>
            <person name="Santini S."/>
            <person name="Rico A."/>
            <person name="Abergel C."/>
            <person name="Claverie J.M."/>
        </authorList>
    </citation>
    <scope>NUCLEOTIDE SEQUENCE [LARGE SCALE GENOMIC DNA]</scope>
</reference>
<name>A0A0G2YCP8_MIMIV</name>
<dbReference type="KEGG" id="vg:9924831"/>
<dbReference type="OrthoDB" id="7868at10239"/>
<dbReference type="Proteomes" id="UP000240552">
    <property type="component" value="Segment"/>
</dbReference>
<dbReference type="CDD" id="cd18186">
    <property type="entry name" value="BTB_POZ_ZBTB_KLHL-like"/>
    <property type="match status" value="1"/>
</dbReference>
<dbReference type="Proteomes" id="UP000274448">
    <property type="component" value="Segment"/>
</dbReference>
<dbReference type="Pfam" id="PF00651">
    <property type="entry name" value="BTB"/>
    <property type="match status" value="1"/>
</dbReference>
<dbReference type="EMBL" id="JN036606">
    <property type="protein sequence ID" value="AEJ34459.1"/>
    <property type="molecule type" value="Genomic_DNA"/>
</dbReference>
<evidence type="ECO:0000313" key="6">
    <source>
        <dbReference type="Proteomes" id="UP000201519"/>
    </source>
</evidence>
<evidence type="ECO:0000259" key="2">
    <source>
        <dbReference type="PROSITE" id="PS50097"/>
    </source>
</evidence>
<feature type="domain" description="BTB" evidence="2">
    <location>
        <begin position="16"/>
        <end position="88"/>
    </location>
</feature>
<organism evidence="3 6">
    <name type="scientific">Acanthamoeba polyphaga mimivirus</name>
    <name type="common">APMV</name>
    <dbReference type="NCBI Taxonomy" id="212035"/>
    <lineage>
        <taxon>Viruses</taxon>
        <taxon>Varidnaviria</taxon>
        <taxon>Bamfordvirae</taxon>
        <taxon>Nucleocytoviricota</taxon>
        <taxon>Megaviricetes</taxon>
        <taxon>Imitervirales</taxon>
        <taxon>Mimiviridae</taxon>
        <taxon>Megamimivirinae</taxon>
        <taxon>Mimivirus</taxon>
        <taxon>Mimivirus bradfordmassiliense</taxon>
    </lineage>
</organism>
<accession>A0A0G2YCP8</accession>
<accession>E3VZ87</accession>
<dbReference type="EMBL" id="HQ336222">
    <property type="protein sequence ID" value="ADO18516.1"/>
    <property type="molecule type" value="Genomic_DNA"/>
</dbReference>
<reference evidence="5 8" key="3">
    <citation type="submission" date="2014-10" db="EMBL/GenBank/DDBJ databases">
        <title>Pan-genome analysis of Brazilian lineage A amoebal mimiviruses.</title>
        <authorList>
            <person name="Assis F.L."/>
            <person name="Abrahao J.S."/>
            <person name="Kroon E.G."/>
            <person name="Dornas F.P."/>
            <person name="Andrade K.R."/>
            <person name="Borato P.V.M."/>
            <person name="Pilotto M.R."/>
            <person name="Benamar S."/>
            <person name="LaScola B."/>
            <person name="Colson P."/>
        </authorList>
    </citation>
    <scope>NUCLEOTIDE SEQUENCE [LARGE SCALE GENOMIC DNA]</scope>
    <source>
        <strain evidence="5 8">Amazonia</strain>
    </source>
</reference>
<evidence type="ECO:0000256" key="1">
    <source>
        <dbReference type="ARBA" id="ARBA00006497"/>
    </source>
</evidence>
<sequence length="540" mass="62603">MDHLNLCRYLTESILTDLELTLIDENENTLVINVHKLILSINCQYFETLFSGQFIDSQKNNLKLLVPDIHVVRDIIYGFYKNPIKYKNYPDWLYELKKIVCQNFLCLETNIEILHNIIVPTNGFDKLLDTIDLIGYDSDTISLLVGNMPDNYDLTKLPIELIRQMFDVPMFNMIYVSDKDGTFKIGNGNISFNITSNTLINNGHFEFSSIHNKIIYHHVCDIYVYDLLNYTTNKFTNPISHTIKSIVLTPDQEYIIYDSSPQIISKFDFISMEIIESRFAPTGAVVNDIFSSTELGHFGKIEELQCCNPNLLIIGSNVLSFYNVNDMLLMNIIENNIIPNDLYGRIYSSSIKKGRIFVSLLNDIIFVLSSINMYFIKPDTYEYIKKIHCNNFYNHDYCATNNDFWDICNINQDVIAILVGNLLTIYNWKLDKTIIQIDICHTECNGSYCKIDKIVYDSTTKLLFVDCSNSRSGKKIYSILMDNIDLNIPINNVDFSIFSKNKIMRYGNPKCISGIKKFKIIDNYKSKLYNNIEKYLKNNQ</sequence>
<dbReference type="GeneID" id="9924831"/>